<accession>A0A1L7CR96</accession>
<dbReference type="AlphaFoldDB" id="A0A1L7CR96"/>
<proteinExistence type="predicted"/>
<evidence type="ECO:0000313" key="3">
    <source>
        <dbReference type="EMBL" id="APT88341.1"/>
    </source>
</evidence>
<evidence type="ECO:0000256" key="2">
    <source>
        <dbReference type="SAM" id="Phobius"/>
    </source>
</evidence>
<organism evidence="3 4">
    <name type="scientific">Corynebacterium frankenforstense DSM 45800</name>
    <dbReference type="NCBI Taxonomy" id="1437875"/>
    <lineage>
        <taxon>Bacteria</taxon>
        <taxon>Bacillati</taxon>
        <taxon>Actinomycetota</taxon>
        <taxon>Actinomycetes</taxon>
        <taxon>Mycobacteriales</taxon>
        <taxon>Corynebacteriaceae</taxon>
        <taxon>Corynebacterium</taxon>
    </lineage>
</organism>
<dbReference type="EMBL" id="CP009247">
    <property type="protein sequence ID" value="APT88341.1"/>
    <property type="molecule type" value="Genomic_DNA"/>
</dbReference>
<feature type="transmembrane region" description="Helical" evidence="2">
    <location>
        <begin position="24"/>
        <end position="43"/>
    </location>
</feature>
<keyword evidence="2" id="KW-1133">Transmembrane helix</keyword>
<reference evidence="3 4" key="1">
    <citation type="submission" date="2014-08" db="EMBL/GenBank/DDBJ databases">
        <title>Complete genome sequence of Corynebacterium frankenforstense ST18(T) (=DSM 45800(T)), isolated from raw cow milk.</title>
        <authorList>
            <person name="Ruckert C."/>
            <person name="Albersmeier A."/>
            <person name="Winkler A."/>
            <person name="Lipski A."/>
            <person name="Kalinowski J."/>
        </authorList>
    </citation>
    <scope>NUCLEOTIDE SEQUENCE [LARGE SCALE GENOMIC DNA]</scope>
    <source>
        <strain evidence="3 4">ST18</strain>
    </source>
</reference>
<feature type="region of interest" description="Disordered" evidence="1">
    <location>
        <begin position="48"/>
        <end position="98"/>
    </location>
</feature>
<evidence type="ECO:0000256" key="1">
    <source>
        <dbReference type="SAM" id="MobiDB-lite"/>
    </source>
</evidence>
<dbReference type="KEGG" id="cfk:CFRA_02560"/>
<feature type="compositionally biased region" description="Low complexity" evidence="1">
    <location>
        <begin position="77"/>
        <end position="87"/>
    </location>
</feature>
<evidence type="ECO:0000313" key="4">
    <source>
        <dbReference type="Proteomes" id="UP000185434"/>
    </source>
</evidence>
<name>A0A1L7CR96_9CORY</name>
<dbReference type="RefSeq" id="WP_075663317.1">
    <property type="nucleotide sequence ID" value="NZ_CP009247.1"/>
</dbReference>
<sequence>MKHSPTREAATGAADTRGTHRVRAAGAVLAAVLAGMAVGTMALSACTQAPGPDEAPTLSAAEASTGRTGNQTTAATDSAESPGASPEPSDEQDTDRSGAEFVDVAPERFAAPGGAADEIGIFATDVGADAKVTCTFSDDRGTYCTATPDDSAPDLEDMGYLPFTGRPGAFATSGAEETLDDAGFSWGVFEGVPPAGGELRPGERLKTPTVTCQRPDATRLECASDGRTFAIVGPDRHVEADVTLAEHPGD</sequence>
<feature type="compositionally biased region" description="Polar residues" evidence="1">
    <location>
        <begin position="65"/>
        <end position="76"/>
    </location>
</feature>
<protein>
    <submittedName>
        <fullName evidence="3">Uncharacterized protein</fullName>
    </submittedName>
</protein>
<keyword evidence="2" id="KW-0812">Transmembrane</keyword>
<dbReference type="Proteomes" id="UP000185434">
    <property type="component" value="Chromosome"/>
</dbReference>
<dbReference type="OrthoDB" id="4411665at2"/>
<gene>
    <name evidence="3" type="ORF">CFRA_02560</name>
</gene>
<keyword evidence="4" id="KW-1185">Reference proteome</keyword>
<keyword evidence="2" id="KW-0472">Membrane</keyword>